<accession>A0ABS5R3K1</accession>
<protein>
    <submittedName>
        <fullName evidence="1">DUF3168 domain-containing protein</fullName>
    </submittedName>
</protein>
<evidence type="ECO:0000313" key="2">
    <source>
        <dbReference type="Proteomes" id="UP001166585"/>
    </source>
</evidence>
<gene>
    <name evidence="1" type="ORF">KIP89_03870</name>
</gene>
<dbReference type="Pfam" id="PF11367">
    <property type="entry name" value="Tail_completion_gp17"/>
    <property type="match status" value="1"/>
</dbReference>
<dbReference type="EMBL" id="JAHCQH010000014">
    <property type="protein sequence ID" value="MBS9476238.1"/>
    <property type="molecule type" value="Genomic_DNA"/>
</dbReference>
<reference evidence="1" key="1">
    <citation type="submission" date="2021-05" db="EMBL/GenBank/DDBJ databases">
        <authorList>
            <person name="Sun Q."/>
            <person name="Inoue M."/>
        </authorList>
    </citation>
    <scope>NUCLEOTIDE SEQUENCE</scope>
    <source>
        <strain evidence="1">VKM B-3255</strain>
    </source>
</reference>
<name>A0ABS5R3K1_9HYPH</name>
<dbReference type="InterPro" id="IPR053745">
    <property type="entry name" value="Viral_Tail_Comp_sf"/>
</dbReference>
<comment type="caution">
    <text evidence="1">The sequence shown here is derived from an EMBL/GenBank/DDBJ whole genome shotgun (WGS) entry which is preliminary data.</text>
</comment>
<proteinExistence type="predicted"/>
<dbReference type="Proteomes" id="UP001166585">
    <property type="component" value="Unassembled WGS sequence"/>
</dbReference>
<evidence type="ECO:0000313" key="1">
    <source>
        <dbReference type="EMBL" id="MBS9476238.1"/>
    </source>
</evidence>
<keyword evidence="2" id="KW-1185">Reference proteome</keyword>
<dbReference type="InterPro" id="IPR021508">
    <property type="entry name" value="Gp17-like"/>
</dbReference>
<dbReference type="Gene3D" id="3.30.2000.30">
    <property type="match status" value="1"/>
</dbReference>
<organism evidence="1 2">
    <name type="scientific">Ancylobacter radicis</name>
    <dbReference type="NCBI Taxonomy" id="2836179"/>
    <lineage>
        <taxon>Bacteria</taxon>
        <taxon>Pseudomonadati</taxon>
        <taxon>Pseudomonadota</taxon>
        <taxon>Alphaproteobacteria</taxon>
        <taxon>Hyphomicrobiales</taxon>
        <taxon>Xanthobacteraceae</taxon>
        <taxon>Ancylobacter</taxon>
    </lineage>
</organism>
<sequence length="112" mass="12430">MSALVGKRVFDRVPADTKMPYVSMGPTEGISDDADCIFADNITFQIDCWSEDPGFVEVTKVAEAVEQALDADLDLTVHAMALFRHRQTRVFRDRGAIISHAVVTFEAIIERA</sequence>